<keyword evidence="2" id="KW-1185">Reference proteome</keyword>
<dbReference type="EMBL" id="EF101928">
    <property type="protein sequence ID" value="ABT16843.1"/>
    <property type="molecule type" value="Genomic_DNA"/>
</dbReference>
<reference evidence="1 2" key="1">
    <citation type="submission" date="2006-09" db="EMBL/GenBank/DDBJ databases">
        <title>Sequence and annotation of the 288-kb ATCV-1 virus that infects an endosymbiotic Chlorella strain of the heliozoon Acanthocystis turfacea.</title>
        <authorList>
            <person name="Fitzgerald L.A."/>
            <person name="Graves M.V."/>
            <person name="Li X."/>
            <person name="Pfitzner A.J.P."/>
            <person name="Hartigan J."/>
            <person name="Van Etten J.L."/>
        </authorList>
    </citation>
    <scope>NUCLEOTIDE SEQUENCE [LARGE SCALE GENOMIC DNA]</scope>
    <source>
        <strain evidence="1 2">ATCV-1</strain>
    </source>
</reference>
<dbReference type="RefSeq" id="YP_001427190.1">
    <property type="nucleotide sequence ID" value="NC_008724.1"/>
</dbReference>
<accession>A7K9W9</accession>
<evidence type="ECO:0000313" key="1">
    <source>
        <dbReference type="EMBL" id="ABT16843.1"/>
    </source>
</evidence>
<name>A7K9W9_9PHYC</name>
<dbReference type="Proteomes" id="UP000202420">
    <property type="component" value="Segment"/>
</dbReference>
<proteinExistence type="predicted"/>
<organism evidence="1 2">
    <name type="scientific">Chlorovirus heliozoae</name>
    <dbReference type="NCBI Taxonomy" id="322019"/>
    <lineage>
        <taxon>Viruses</taxon>
        <taxon>Varidnaviria</taxon>
        <taxon>Bamfordvirae</taxon>
        <taxon>Nucleocytoviricota</taxon>
        <taxon>Megaviricetes</taxon>
        <taxon>Algavirales</taxon>
        <taxon>Phycodnaviridae</taxon>
        <taxon>Chlorovirus</taxon>
    </lineage>
</organism>
<gene>
    <name evidence="1" type="primary">z709R</name>
    <name evidence="1" type="ORF">ATCV1_z709R</name>
</gene>
<dbReference type="KEGG" id="vg:5470948"/>
<evidence type="ECO:0000313" key="2">
    <source>
        <dbReference type="Proteomes" id="UP000202420"/>
    </source>
</evidence>
<protein>
    <submittedName>
        <fullName evidence="1">Uncharacterized protein z709R</fullName>
    </submittedName>
</protein>
<dbReference type="GeneID" id="5470948"/>
<sequence length="177" mass="20258">MSFLKILNVVFQRHSSCRGHYRHTRVLLGTPEGEAHVKLGDELGNATRTSCVWDFVAMSGGQFLVDDIFPGNFSKELVIGVLLLLRDNLHNDLRPDVRELVKNFRTALVETFLQCNFQFRRDCHQIHLSVHTGPDELSPETARAKCRRARHGSHLVNPFPRWDGKVLHLSGPFRYCV</sequence>